<name>A0A915I9M2_ROMCU</name>
<sequence>MELLSLNTEYEAQEEIIAGILTEMSNHNR</sequence>
<reference evidence="2" key="1">
    <citation type="submission" date="2022-11" db="UniProtKB">
        <authorList>
            <consortium name="WormBaseParasite"/>
        </authorList>
    </citation>
    <scope>IDENTIFICATION</scope>
</reference>
<keyword evidence="1" id="KW-1185">Reference proteome</keyword>
<dbReference type="AlphaFoldDB" id="A0A915I9M2"/>
<organism evidence="1 2">
    <name type="scientific">Romanomermis culicivorax</name>
    <name type="common">Nematode worm</name>
    <dbReference type="NCBI Taxonomy" id="13658"/>
    <lineage>
        <taxon>Eukaryota</taxon>
        <taxon>Metazoa</taxon>
        <taxon>Ecdysozoa</taxon>
        <taxon>Nematoda</taxon>
        <taxon>Enoplea</taxon>
        <taxon>Dorylaimia</taxon>
        <taxon>Mermithida</taxon>
        <taxon>Mermithoidea</taxon>
        <taxon>Mermithidae</taxon>
        <taxon>Romanomermis</taxon>
    </lineage>
</organism>
<evidence type="ECO:0000313" key="1">
    <source>
        <dbReference type="Proteomes" id="UP000887565"/>
    </source>
</evidence>
<accession>A0A915I9M2</accession>
<protein>
    <submittedName>
        <fullName evidence="2">Uncharacterized protein</fullName>
    </submittedName>
</protein>
<proteinExistence type="predicted"/>
<evidence type="ECO:0000313" key="2">
    <source>
        <dbReference type="WBParaSite" id="nRc.2.0.1.t10567-RA"/>
    </source>
</evidence>
<dbReference type="Proteomes" id="UP000887565">
    <property type="component" value="Unplaced"/>
</dbReference>
<dbReference type="WBParaSite" id="nRc.2.0.1.t10567-RA">
    <property type="protein sequence ID" value="nRc.2.0.1.t10567-RA"/>
    <property type="gene ID" value="nRc.2.0.1.g10567"/>
</dbReference>